<name>C6LKB0_9FIRM</name>
<evidence type="ECO:0000313" key="2">
    <source>
        <dbReference type="Proteomes" id="UP000005561"/>
    </source>
</evidence>
<keyword evidence="2" id="KW-1185">Reference proteome</keyword>
<reference evidence="1" key="1">
    <citation type="submission" date="2009-07" db="EMBL/GenBank/DDBJ databases">
        <authorList>
            <person name="Weinstock G."/>
            <person name="Sodergren E."/>
            <person name="Clifton S."/>
            <person name="Fulton L."/>
            <person name="Fulton B."/>
            <person name="Courtney L."/>
            <person name="Fronick C."/>
            <person name="Harrison M."/>
            <person name="Strong C."/>
            <person name="Farmer C."/>
            <person name="Delahaunty K."/>
            <person name="Markovic C."/>
            <person name="Hall O."/>
            <person name="Minx P."/>
            <person name="Tomlinson C."/>
            <person name="Mitreva M."/>
            <person name="Nelson J."/>
            <person name="Hou S."/>
            <person name="Wollam A."/>
            <person name="Pepin K.H."/>
            <person name="Johnson M."/>
            <person name="Bhonagiri V."/>
            <person name="Nash W.E."/>
            <person name="Warren W."/>
            <person name="Chinwalla A."/>
            <person name="Mardis E.R."/>
            <person name="Wilson R.K."/>
        </authorList>
    </citation>
    <scope>NUCLEOTIDE SEQUENCE [LARGE SCALE GENOMIC DNA]</scope>
    <source>
        <strain evidence="1">DSM 14469</strain>
    </source>
</reference>
<proteinExistence type="predicted"/>
<dbReference type="AlphaFoldDB" id="C6LKB0"/>
<dbReference type="Proteomes" id="UP000005561">
    <property type="component" value="Unassembled WGS sequence"/>
</dbReference>
<evidence type="ECO:0000313" key="1">
    <source>
        <dbReference type="EMBL" id="EET58991.1"/>
    </source>
</evidence>
<accession>C6LKB0</accession>
<gene>
    <name evidence="1" type="ORF">BRYFOR_09097</name>
</gene>
<protein>
    <submittedName>
        <fullName evidence="1">Uncharacterized protein</fullName>
    </submittedName>
</protein>
<dbReference type="EMBL" id="ACCL02000023">
    <property type="protein sequence ID" value="EET58991.1"/>
    <property type="molecule type" value="Genomic_DNA"/>
</dbReference>
<comment type="caution">
    <text evidence="1">The sequence shown here is derived from an EMBL/GenBank/DDBJ whole genome shotgun (WGS) entry which is preliminary data.</text>
</comment>
<sequence>MVLFLCNFISEYNRTLPKGIPAGHDVPYLLSGNCFFTGATYHMRLF</sequence>
<organism evidence="1 2">
    <name type="scientific">Marvinbryantia formatexigens DSM 14469</name>
    <dbReference type="NCBI Taxonomy" id="478749"/>
    <lineage>
        <taxon>Bacteria</taxon>
        <taxon>Bacillati</taxon>
        <taxon>Bacillota</taxon>
        <taxon>Clostridia</taxon>
        <taxon>Lachnospirales</taxon>
        <taxon>Lachnospiraceae</taxon>
        <taxon>Marvinbryantia</taxon>
    </lineage>
</organism>